<reference evidence="2 3" key="1">
    <citation type="journal article" date="2014" name="Virol. J.">
        <title>First genome sequences of Achromobacter phages reveal new members of the N4 family.</title>
        <authorList>
            <person name="Wittmann J."/>
            <person name="Dreiseikelmann B."/>
            <person name="Rohde M."/>
            <person name="Meier-Kolthoff J.P."/>
            <person name="Bunk B."/>
            <person name="Rohde C."/>
        </authorList>
    </citation>
    <scope>NUCLEOTIDE SEQUENCE [LARGE SCALE GENOMIC DNA]</scope>
    <source>
        <strain evidence="2">JWAlpha</strain>
    </source>
</reference>
<protein>
    <submittedName>
        <fullName evidence="2">Uncharacterized protein</fullName>
    </submittedName>
</protein>
<dbReference type="KEGG" id="vg:18503376"/>
<dbReference type="RefSeq" id="YP_009004731.1">
    <property type="nucleotide sequence ID" value="NC_023556.1"/>
</dbReference>
<evidence type="ECO:0000313" key="3">
    <source>
        <dbReference type="Proteomes" id="UP000018885"/>
    </source>
</evidence>
<name>V9VHM3_9CAUD</name>
<dbReference type="EMBL" id="KF787095">
    <property type="protein sequence ID" value="AHC93983.1"/>
    <property type="molecule type" value="Genomic_DNA"/>
</dbReference>
<gene>
    <name evidence="2" type="ORF">JJJB_0030</name>
</gene>
<dbReference type="GeneID" id="18503376"/>
<proteinExistence type="predicted"/>
<organism evidence="2 3">
    <name type="scientific">Achromobacter phage JWAlpha</name>
    <dbReference type="NCBI Taxonomy" id="1416009"/>
    <lineage>
        <taxon>Viruses</taxon>
        <taxon>Duplodnaviria</taxon>
        <taxon>Heunggongvirae</taxon>
        <taxon>Uroviricota</taxon>
        <taxon>Caudoviricetes</taxon>
        <taxon>Schitoviridae</taxon>
        <taxon>Rothmandenesvirinae</taxon>
        <taxon>Jwalphavirus</taxon>
        <taxon>Jwalphavirus jwalpha</taxon>
    </lineage>
</organism>
<sequence length="143" mass="16679">MPKAALKVGGWHAPTQEQKPIHPGWYESTTWDPHRKYGFMPPPIRTFWDGKQWLWSPLGEVCKFQKRSWRGTTNREALPTTMTASKNGNIELVRVVDRDDKNGTLAYCVFDNKRLRYLFPSNKLVKEVRTSKEGEDFIKGRIK</sequence>
<evidence type="ECO:0000313" key="2">
    <source>
        <dbReference type="EMBL" id="AHC93983.1"/>
    </source>
</evidence>
<feature type="region of interest" description="Disordered" evidence="1">
    <location>
        <begin position="1"/>
        <end position="25"/>
    </location>
</feature>
<evidence type="ECO:0000256" key="1">
    <source>
        <dbReference type="SAM" id="MobiDB-lite"/>
    </source>
</evidence>
<dbReference type="Proteomes" id="UP000018885">
    <property type="component" value="Segment"/>
</dbReference>
<keyword evidence="3" id="KW-1185">Reference proteome</keyword>
<dbReference type="OrthoDB" id="34932at10239"/>
<accession>V9VHM3</accession>